<keyword evidence="4" id="KW-0804">Transcription</keyword>
<dbReference type="AlphaFoldDB" id="A0A286P3C0"/>
<evidence type="ECO:0000256" key="4">
    <source>
        <dbReference type="ARBA" id="ARBA00023163"/>
    </source>
</evidence>
<dbReference type="InterPro" id="IPR014284">
    <property type="entry name" value="RNA_pol_sigma-70_dom"/>
</dbReference>
<dbReference type="PANTHER" id="PTHR43133">
    <property type="entry name" value="RNA POLYMERASE ECF-TYPE SIGMA FACTO"/>
    <property type="match status" value="1"/>
</dbReference>
<dbReference type="GO" id="GO:0016987">
    <property type="term" value="F:sigma factor activity"/>
    <property type="evidence" value="ECO:0007669"/>
    <property type="project" value="UniProtKB-KW"/>
</dbReference>
<accession>A0A286P3C0</accession>
<proteinExistence type="inferred from homology"/>
<dbReference type="RefSeq" id="WP_119627986.1">
    <property type="nucleotide sequence ID" value="NZ_AP017928.1"/>
</dbReference>
<keyword evidence="3" id="KW-0731">Sigma factor</keyword>
<evidence type="ECO:0000256" key="3">
    <source>
        <dbReference type="ARBA" id="ARBA00023082"/>
    </source>
</evidence>
<dbReference type="Pfam" id="PF08281">
    <property type="entry name" value="Sigma70_r4_2"/>
    <property type="match status" value="1"/>
</dbReference>
<evidence type="ECO:0000256" key="1">
    <source>
        <dbReference type="ARBA" id="ARBA00010641"/>
    </source>
</evidence>
<sequence length="136" mass="15442">MSYLVLARTAEEQEIAHPRGFLHRIAANLALDHLRHRKTVEAHAELTAPEEEAEHSSTETEVSEAEWRAMLHQTIAELPPRCRDAFILHKIRGLSCREVAKTLGISESAVEKHIVKGLIHCRARLGIHYANPPRHR</sequence>
<evidence type="ECO:0000256" key="2">
    <source>
        <dbReference type="ARBA" id="ARBA00023015"/>
    </source>
</evidence>
<evidence type="ECO:0000313" key="7">
    <source>
        <dbReference type="Proteomes" id="UP000266313"/>
    </source>
</evidence>
<evidence type="ECO:0000259" key="5">
    <source>
        <dbReference type="Pfam" id="PF08281"/>
    </source>
</evidence>
<dbReference type="EMBL" id="AP017928">
    <property type="protein sequence ID" value="BBA32142.1"/>
    <property type="molecule type" value="Genomic_DNA"/>
</dbReference>
<organism evidence="6 7">
    <name type="scientific">Methylocaldum marinum</name>
    <dbReference type="NCBI Taxonomy" id="1432792"/>
    <lineage>
        <taxon>Bacteria</taxon>
        <taxon>Pseudomonadati</taxon>
        <taxon>Pseudomonadota</taxon>
        <taxon>Gammaproteobacteria</taxon>
        <taxon>Methylococcales</taxon>
        <taxon>Methylococcaceae</taxon>
        <taxon>Methylocaldum</taxon>
    </lineage>
</organism>
<dbReference type="CDD" id="cd06171">
    <property type="entry name" value="Sigma70_r4"/>
    <property type="match status" value="1"/>
</dbReference>
<dbReference type="KEGG" id="mmai:sS8_0174"/>
<feature type="domain" description="RNA polymerase sigma factor 70 region 4 type 2" evidence="5">
    <location>
        <begin position="69"/>
        <end position="121"/>
    </location>
</feature>
<dbReference type="InterPro" id="IPR036388">
    <property type="entry name" value="WH-like_DNA-bd_sf"/>
</dbReference>
<name>A0A286P3C0_9GAMM</name>
<dbReference type="GO" id="GO:0006352">
    <property type="term" value="P:DNA-templated transcription initiation"/>
    <property type="evidence" value="ECO:0007669"/>
    <property type="project" value="InterPro"/>
</dbReference>
<dbReference type="InterPro" id="IPR039425">
    <property type="entry name" value="RNA_pol_sigma-70-like"/>
</dbReference>
<dbReference type="SUPFAM" id="SSF88946">
    <property type="entry name" value="Sigma2 domain of RNA polymerase sigma factors"/>
    <property type="match status" value="1"/>
</dbReference>
<dbReference type="Gene3D" id="1.10.1740.10">
    <property type="match status" value="1"/>
</dbReference>
<comment type="similarity">
    <text evidence="1">Belongs to the sigma-70 factor family. ECF subfamily.</text>
</comment>
<protein>
    <submittedName>
        <fullName evidence="6">ECF subfamily RNA polymerase sigma-24 subunit</fullName>
    </submittedName>
</protein>
<dbReference type="GO" id="GO:0003677">
    <property type="term" value="F:DNA binding"/>
    <property type="evidence" value="ECO:0007669"/>
    <property type="project" value="InterPro"/>
</dbReference>
<keyword evidence="2" id="KW-0805">Transcription regulation</keyword>
<dbReference type="InterPro" id="IPR013325">
    <property type="entry name" value="RNA_pol_sigma_r2"/>
</dbReference>
<dbReference type="SUPFAM" id="SSF88659">
    <property type="entry name" value="Sigma3 and sigma4 domains of RNA polymerase sigma factors"/>
    <property type="match status" value="1"/>
</dbReference>
<dbReference type="Proteomes" id="UP000266313">
    <property type="component" value="Chromosome"/>
</dbReference>
<evidence type="ECO:0000313" key="6">
    <source>
        <dbReference type="EMBL" id="BBA32142.1"/>
    </source>
</evidence>
<dbReference type="InterPro" id="IPR013324">
    <property type="entry name" value="RNA_pol_sigma_r3/r4-like"/>
</dbReference>
<dbReference type="Gene3D" id="1.10.10.10">
    <property type="entry name" value="Winged helix-like DNA-binding domain superfamily/Winged helix DNA-binding domain"/>
    <property type="match status" value="1"/>
</dbReference>
<dbReference type="InterPro" id="IPR013249">
    <property type="entry name" value="RNA_pol_sigma70_r4_t2"/>
</dbReference>
<keyword evidence="7" id="KW-1185">Reference proteome</keyword>
<dbReference type="NCBIfam" id="TIGR02937">
    <property type="entry name" value="sigma70-ECF"/>
    <property type="match status" value="1"/>
</dbReference>
<dbReference type="OrthoDB" id="9794372at2"/>
<reference evidence="6 7" key="1">
    <citation type="submission" date="2016-12" db="EMBL/GenBank/DDBJ databases">
        <title>Genome sequencing of Methylocaldum marinum.</title>
        <authorList>
            <person name="Takeuchi M."/>
            <person name="Kamagata Y."/>
            <person name="Hiraoka S."/>
            <person name="Oshima K."/>
            <person name="Hattori M."/>
            <person name="Iwasaki W."/>
        </authorList>
    </citation>
    <scope>NUCLEOTIDE SEQUENCE [LARGE SCALE GENOMIC DNA]</scope>
    <source>
        <strain evidence="6 7">S8</strain>
    </source>
</reference>
<gene>
    <name evidence="6" type="ORF">sS8_0174</name>
</gene>
<dbReference type="PANTHER" id="PTHR43133:SF63">
    <property type="entry name" value="RNA POLYMERASE SIGMA FACTOR FECI-RELATED"/>
    <property type="match status" value="1"/>
</dbReference>